<evidence type="ECO:0000256" key="1">
    <source>
        <dbReference type="ARBA" id="ARBA00006987"/>
    </source>
</evidence>
<organism evidence="3 4">
    <name type="scientific">Mycolicibacterium agri</name>
    <name type="common">Mycobacterium agri</name>
    <dbReference type="NCBI Taxonomy" id="36811"/>
    <lineage>
        <taxon>Bacteria</taxon>
        <taxon>Bacillati</taxon>
        <taxon>Actinomycetota</taxon>
        <taxon>Actinomycetes</taxon>
        <taxon>Mycobacteriales</taxon>
        <taxon>Mycobacteriaceae</taxon>
        <taxon>Mycolicibacterium</taxon>
    </lineage>
</organism>
<dbReference type="Proteomes" id="UP000465302">
    <property type="component" value="Unassembled WGS sequence"/>
</dbReference>
<dbReference type="PIRSF" id="PIRSF017082">
    <property type="entry name" value="YflP"/>
    <property type="match status" value="1"/>
</dbReference>
<accession>A0A2A7NFX2</accession>
<dbReference type="EMBL" id="PDCP01000002">
    <property type="protein sequence ID" value="PEG42706.1"/>
    <property type="molecule type" value="Genomic_DNA"/>
</dbReference>
<dbReference type="AlphaFoldDB" id="A0A2A7NFX2"/>
<dbReference type="PANTHER" id="PTHR42928">
    <property type="entry name" value="TRICARBOXYLATE-BINDING PROTEIN"/>
    <property type="match status" value="1"/>
</dbReference>
<dbReference type="InterPro" id="IPR042100">
    <property type="entry name" value="Bug_dom1"/>
</dbReference>
<evidence type="ECO:0000313" key="3">
    <source>
        <dbReference type="EMBL" id="PEG42706.1"/>
    </source>
</evidence>
<reference evidence="3 4" key="1">
    <citation type="submission" date="2017-10" db="EMBL/GenBank/DDBJ databases">
        <title>The new phylogeny of genus Mycobacterium.</title>
        <authorList>
            <person name="Tortoli E."/>
            <person name="Trovato A."/>
            <person name="Cirillo D.M."/>
        </authorList>
    </citation>
    <scope>NUCLEOTIDE SEQUENCE [LARGE SCALE GENOMIC DNA]</scope>
    <source>
        <strain evidence="3 4">CCUG37673</strain>
    </source>
</reference>
<dbReference type="OrthoDB" id="8627412at2"/>
<dbReference type="CDD" id="cd07012">
    <property type="entry name" value="PBP2_Bug_TTT"/>
    <property type="match status" value="1"/>
</dbReference>
<dbReference type="Gene3D" id="3.40.190.150">
    <property type="entry name" value="Bordetella uptake gene, domain 1"/>
    <property type="match status" value="1"/>
</dbReference>
<dbReference type="EMBL" id="BLKS01000001">
    <property type="protein sequence ID" value="GFG52689.1"/>
    <property type="molecule type" value="Genomic_DNA"/>
</dbReference>
<dbReference type="RefSeq" id="WP_097937892.1">
    <property type="nucleotide sequence ID" value="NZ_BLKS01000001.1"/>
</dbReference>
<gene>
    <name evidence="3" type="ORF">CQY20_01550</name>
    <name evidence="2" type="ORF">MAGR_41300</name>
</gene>
<comment type="caution">
    <text evidence="3">The sequence shown here is derived from an EMBL/GenBank/DDBJ whole genome shotgun (WGS) entry which is preliminary data.</text>
</comment>
<evidence type="ECO:0000313" key="4">
    <source>
        <dbReference type="Proteomes" id="UP000220914"/>
    </source>
</evidence>
<sequence>MIKSHVRRSLGVIGIATALVSGCAAQGGGDGAWPGGEQITYVVPYSPGGSTDPVGREFSRQLAEAAKASAVVENLPGGDETIGLTKVIEAEPNGLTLGLSSATGVIVQPIVNKNLPFQTADDYTPIVKMVEAPNVLVVAANSPYKTLDDLIADAKRRPGQVRVGTTGELTNNTFVLVSLEDQAGIDLNIVPFSGGAGEAVLATLSGNIDAAIPTAAGQRSFIDSGELRALAHTGDAEYNEVLPGSVPFSEAGYDVPFSSDYLTVAAPGLPDDVREEIVAKASEVAGSDEWAAWCKEAGFVADPMSGAELDEWIAHTTEASKKAIELVQNSRQQN</sequence>
<protein>
    <submittedName>
        <fullName evidence="3">Metal ABC transporter substrate-binding protein</fullName>
    </submittedName>
</protein>
<reference evidence="2 5" key="2">
    <citation type="journal article" date="2019" name="Emerg. Microbes Infect.">
        <title>Comprehensive subspecies identification of 175 nontuberculous mycobacteria species based on 7547 genomic profiles.</title>
        <authorList>
            <person name="Matsumoto Y."/>
            <person name="Kinjo T."/>
            <person name="Motooka D."/>
            <person name="Nabeya D."/>
            <person name="Jung N."/>
            <person name="Uechi K."/>
            <person name="Horii T."/>
            <person name="Iida T."/>
            <person name="Fujita J."/>
            <person name="Nakamura S."/>
        </authorList>
    </citation>
    <scope>NUCLEOTIDE SEQUENCE [LARGE SCALE GENOMIC DNA]</scope>
    <source>
        <strain evidence="2 5">JCM 6377</strain>
    </source>
</reference>
<name>A0A2A7NFX2_MYCAG</name>
<dbReference type="Gene3D" id="3.40.190.10">
    <property type="entry name" value="Periplasmic binding protein-like II"/>
    <property type="match status" value="1"/>
</dbReference>
<dbReference type="SUPFAM" id="SSF53850">
    <property type="entry name" value="Periplasmic binding protein-like II"/>
    <property type="match status" value="1"/>
</dbReference>
<dbReference type="InterPro" id="IPR005064">
    <property type="entry name" value="BUG"/>
</dbReference>
<keyword evidence="4" id="KW-1185">Reference proteome</keyword>
<dbReference type="Pfam" id="PF03401">
    <property type="entry name" value="TctC"/>
    <property type="match status" value="1"/>
</dbReference>
<comment type="similarity">
    <text evidence="1">Belongs to the UPF0065 (bug) family.</text>
</comment>
<proteinExistence type="inferred from homology"/>
<dbReference type="PROSITE" id="PS51257">
    <property type="entry name" value="PROKAR_LIPOPROTEIN"/>
    <property type="match status" value="1"/>
</dbReference>
<dbReference type="Proteomes" id="UP000220914">
    <property type="component" value="Unassembled WGS sequence"/>
</dbReference>
<dbReference type="PANTHER" id="PTHR42928:SF5">
    <property type="entry name" value="BLR1237 PROTEIN"/>
    <property type="match status" value="1"/>
</dbReference>
<evidence type="ECO:0000313" key="5">
    <source>
        <dbReference type="Proteomes" id="UP000465302"/>
    </source>
</evidence>
<reference evidence="2" key="3">
    <citation type="submission" date="2020-02" db="EMBL/GenBank/DDBJ databases">
        <authorList>
            <person name="Matsumoto Y."/>
            <person name="Motooka D."/>
            <person name="Nakamura S."/>
        </authorList>
    </citation>
    <scope>NUCLEOTIDE SEQUENCE</scope>
    <source>
        <strain evidence="2">JCM 6377</strain>
    </source>
</reference>
<evidence type="ECO:0000313" key="2">
    <source>
        <dbReference type="EMBL" id="GFG52689.1"/>
    </source>
</evidence>